<dbReference type="EMBL" id="MG702567">
    <property type="protein sequence ID" value="AUO14947.1"/>
    <property type="molecule type" value="Genomic_DNA"/>
</dbReference>
<dbReference type="Proteomes" id="UP000267352">
    <property type="component" value="Segment"/>
</dbReference>
<evidence type="ECO:0000313" key="1">
    <source>
        <dbReference type="EMBL" id="AUO14947.1"/>
    </source>
</evidence>
<proteinExistence type="predicted"/>
<protein>
    <submittedName>
        <fullName evidence="1">WSSV086</fullName>
    </submittedName>
</protein>
<name>A0A2I6SBK7_9VIRU</name>
<accession>A0A2I6SBK7</accession>
<sequence>MSNVPAINTAFGAFEEASSSVRNRLSPLYEDSTKYSSNQLAVQAMTDTAVDALSAVSTVVGRQNGRNTLLSLLLLSIATSGRPSLSYSSDMKSNLIKTISRINRDASLLSMETAK</sequence>
<reference evidence="1" key="1">
    <citation type="submission" date="2017-12" db="EMBL/GenBank/DDBJ databases">
        <authorList>
            <person name="Katneni V.K."/>
            <person name="Shekhar M.S."/>
            <person name="Otta S.K."/>
            <person name="Karthic K."/>
            <person name="Jangam A.K."/>
            <person name="Gopikrishna G."/>
            <person name="Vijayan K.K."/>
        </authorList>
    </citation>
    <scope>NUCLEOTIDE SEQUENCE [LARGE SCALE GENOMIC DNA]</scope>
    <source>
        <strain evidence="1">IN_AP4RU</strain>
    </source>
</reference>
<reference evidence="1" key="2">
    <citation type="journal article" date="2018" name="Genome Announc.">
        <title>First Report of a Complete Genome Sequence of White spot syndrome virus from India.</title>
        <authorList>
            <person name="Vinaya Kumar K."/>
            <person name="Shekhar M.S."/>
            <person name="Otta S.K."/>
            <person name="Karthic K."/>
            <person name="Ashok Kumar J."/>
            <person name="Gopikrishna G."/>
            <person name="Vijayan K.K."/>
        </authorList>
    </citation>
    <scope>NUCLEOTIDE SEQUENCE</scope>
    <source>
        <strain evidence="1">IN_AP4RU</strain>
    </source>
</reference>
<organism evidence="1">
    <name type="scientific">White spot syndrome virus</name>
    <dbReference type="NCBI Taxonomy" id="342409"/>
    <lineage>
        <taxon>Viruses</taxon>
        <taxon>Viruses incertae sedis</taxon>
        <taxon>Naldaviricetes</taxon>
        <taxon>Nimaviridae</taxon>
        <taxon>Whispovirus</taxon>
    </lineage>
</organism>